<dbReference type="InterPro" id="IPR014710">
    <property type="entry name" value="RmlC-like_jellyroll"/>
</dbReference>
<evidence type="ECO:0000313" key="2">
    <source>
        <dbReference type="EMBL" id="GAF96643.1"/>
    </source>
</evidence>
<dbReference type="Gene3D" id="2.60.120.10">
    <property type="entry name" value="Jelly Rolls"/>
    <property type="match status" value="1"/>
</dbReference>
<proteinExistence type="predicted"/>
<name>X0TSV2_9ZZZZ</name>
<accession>X0TSV2</accession>
<gene>
    <name evidence="2" type="ORF">S01H1_32262</name>
</gene>
<feature type="non-terminal residue" evidence="2">
    <location>
        <position position="1"/>
    </location>
</feature>
<feature type="domain" description="ChrR-like cupin" evidence="1">
    <location>
        <begin position="3"/>
        <end position="104"/>
    </location>
</feature>
<evidence type="ECO:0000259" key="1">
    <source>
        <dbReference type="Pfam" id="PF12973"/>
    </source>
</evidence>
<dbReference type="SUPFAM" id="SSF51182">
    <property type="entry name" value="RmlC-like cupins"/>
    <property type="match status" value="1"/>
</dbReference>
<reference evidence="2" key="1">
    <citation type="journal article" date="2014" name="Front. Microbiol.">
        <title>High frequency of phylogenetically diverse reductive dehalogenase-homologous genes in deep subseafloor sedimentary metagenomes.</title>
        <authorList>
            <person name="Kawai M."/>
            <person name="Futagami T."/>
            <person name="Toyoda A."/>
            <person name="Takaki Y."/>
            <person name="Nishi S."/>
            <person name="Hori S."/>
            <person name="Arai W."/>
            <person name="Tsubouchi T."/>
            <person name="Morono Y."/>
            <person name="Uchiyama I."/>
            <person name="Ito T."/>
            <person name="Fujiyama A."/>
            <person name="Inagaki F."/>
            <person name="Takami H."/>
        </authorList>
    </citation>
    <scope>NUCLEOTIDE SEQUENCE</scope>
    <source>
        <strain evidence="2">Expedition CK06-06</strain>
    </source>
</reference>
<dbReference type="InterPro" id="IPR011051">
    <property type="entry name" value="RmlC_Cupin_sf"/>
</dbReference>
<protein>
    <recommendedName>
        <fullName evidence="1">ChrR-like cupin domain-containing protein</fullName>
    </recommendedName>
</protein>
<comment type="caution">
    <text evidence="2">The sequence shown here is derived from an EMBL/GenBank/DDBJ whole genome shotgun (WGS) entry which is preliminary data.</text>
</comment>
<organism evidence="2">
    <name type="scientific">marine sediment metagenome</name>
    <dbReference type="NCBI Taxonomy" id="412755"/>
    <lineage>
        <taxon>unclassified sequences</taxon>
        <taxon>metagenomes</taxon>
        <taxon>ecological metagenomes</taxon>
    </lineage>
</organism>
<dbReference type="EMBL" id="BARS01019963">
    <property type="protein sequence ID" value="GAF96643.1"/>
    <property type="molecule type" value="Genomic_DNA"/>
</dbReference>
<dbReference type="AlphaFoldDB" id="X0TSV2"/>
<sequence length="110" mass="12572">ELIPWKSIESSLGQYEKILSKDPETGSFTRLIMSMPDLHFSIQDYESPEGKLLCHEDHWEEVFIFKGTLIDTTLNQTFKAGSYACRPPGMKHGPFFHPTGCISFEVKTFV</sequence>
<dbReference type="Pfam" id="PF12973">
    <property type="entry name" value="Cupin_7"/>
    <property type="match status" value="1"/>
</dbReference>
<dbReference type="InterPro" id="IPR025979">
    <property type="entry name" value="ChrR-like_cupin_dom"/>
</dbReference>